<dbReference type="InterPro" id="IPR016162">
    <property type="entry name" value="Ald_DH_N"/>
</dbReference>
<dbReference type="GO" id="GO:0003677">
    <property type="term" value="F:DNA binding"/>
    <property type="evidence" value="ECO:0007669"/>
    <property type="project" value="UniProtKB-KW"/>
</dbReference>
<evidence type="ECO:0000313" key="9">
    <source>
        <dbReference type="Proteomes" id="UP000321405"/>
    </source>
</evidence>
<dbReference type="GO" id="GO:0009898">
    <property type="term" value="C:cytoplasmic side of plasma membrane"/>
    <property type="evidence" value="ECO:0007669"/>
    <property type="project" value="TreeGrafter"/>
</dbReference>
<accession>A0A511BWG4</accession>
<proteinExistence type="inferred from homology"/>
<feature type="region of interest" description="Disordered" evidence="4">
    <location>
        <begin position="139"/>
        <end position="165"/>
    </location>
</feature>
<comment type="pathway">
    <text evidence="3">Amino-acid degradation; L-proline degradation into L-glutamate; L-glutamate from L-proline: step 2/2.</text>
</comment>
<dbReference type="RefSeq" id="WP_147093451.1">
    <property type="nucleotide sequence ID" value="NZ_BJVC01000003.1"/>
</dbReference>
<keyword evidence="9" id="KW-1185">Reference proteome</keyword>
<dbReference type="PIRSF" id="PIRSF000197">
    <property type="entry name" value="Bifunct_PutA"/>
    <property type="match status" value="1"/>
</dbReference>
<dbReference type="EMBL" id="BJVC01000003">
    <property type="protein sequence ID" value="GEL02348.1"/>
    <property type="molecule type" value="Genomic_DNA"/>
</dbReference>
<sequence length="1258" mass="135326">MTAFATPLSTVSRSIQEREALRQAVSLPEASSLAPMIDRATLPADSVARVEADTRFLTERLRARLDKDGAETMMQAFPLGTVENTALLSLTEALLRIPDAATRDLFIREMVGQGDWQHHAGHDRPLFLGAAAWAMASATDRDLSDPDTKEAGGREPGPGGLRGFAARSGAPFIRHGVERAIRRLGAQFIPDDTLGRALRHCKRDAQGGFVTLFALMAPQARTRKQAERAVHLLTDAIETVGRHARGSTPTGRPGVTFAPEALHPRFETAFHDRVVESLAPVLIALAARARTHDIGFQFDAGLYGTLDLSLSLFTALCEAPELSGWDGLGFTVQASGKWAMPLIDLLTDLATRTGRRIMLRLVKGQHWEEEIRLAQTLALPEYPVFTRKCHTDVSYIACARKLLERPDAIFPQFATQDARAIATIRALADLVPPEPDSAARLEFQCRRGIGEALHASPARLPAHDRPRNGDGSVRFRMLTPFGEKDAFSPYVMDRLFEIAAPSGFLNRATTRTSGTDTWAATSWAADPAIEARAILPRGAPNPELPLPIAPGASGPVFDAVKQDPPTLQERWETWETREIRESWGQDVNDPVFRIALGEALADRDMHRLSGPIGPAMPRTDMRARIVRNPADQEDHVGTVLHARPRDIDAALNAAEAERDWRRFSPDARARCLEAMARAVMEDRFALLALLIREAGKTVADARDELRETIDFLNFYASELRALDGASRLGAPLGIVLCISPWNFPLSILTGQIAAALGAGNAVIAKPAEETPLIAAHVVRLFLAAGLPPGALQLLPGEGNVGASLVADSRIDGVMFTGSTAVAKTISRELLGRTGRTGQPVPLLADTSGQNAMLVDSTAATDRVVSDVLRSAFNSAGQRSASLRILLVQEDCADALIERLLGAMAELRVAAPEAPDTDIGPVISSIARVRIEEHVARMGRAGHRIWQPPLEAATLKGHFVPPTLIEIGRIADLGTEIFGPVLHIRRFARHELEGTIDALNATGYALTFGVQSRVPSTLRRCCARSRAGNLYVNRAMIGARVGSQPYGGKGMSGSGPKAGGPLLLPRLTYGAPCPLQPLPNAFVPPAARALLAFLEPRDPPSARRLRGAIAHGLCGYTIALPGPAGETNRYSLQPRGTILCAGESWPAVLHAVGLALATGNTVLVLAPDSAVEWLGQVSRHLSDMITRVDPGALPECDAMLIQRGTALADQAALTVTAREGRVVPVHDLDTVRPEWLLSEVVLTTNTAVLGADAALLALR</sequence>
<dbReference type="Gene3D" id="3.40.309.10">
    <property type="entry name" value="Aldehyde Dehydrogenase, Chain A, domain 2"/>
    <property type="match status" value="1"/>
</dbReference>
<comment type="catalytic activity">
    <reaction evidence="3">
        <text>L-glutamate 5-semialdehyde + NAD(+) + H2O = L-glutamate + NADH + 2 H(+)</text>
        <dbReference type="Rhea" id="RHEA:30235"/>
        <dbReference type="ChEBI" id="CHEBI:15377"/>
        <dbReference type="ChEBI" id="CHEBI:15378"/>
        <dbReference type="ChEBI" id="CHEBI:29985"/>
        <dbReference type="ChEBI" id="CHEBI:57540"/>
        <dbReference type="ChEBI" id="CHEBI:57945"/>
        <dbReference type="ChEBI" id="CHEBI:58066"/>
        <dbReference type="EC" id="1.2.1.88"/>
    </reaction>
</comment>
<dbReference type="GO" id="GO:0010133">
    <property type="term" value="P:L-proline catabolic process to L-glutamate"/>
    <property type="evidence" value="ECO:0007669"/>
    <property type="project" value="UniProtKB-UniRule"/>
</dbReference>
<dbReference type="InterPro" id="IPR016163">
    <property type="entry name" value="Ald_DH_C"/>
</dbReference>
<comment type="similarity">
    <text evidence="3">In the C-terminal section; belongs to the aldehyde dehydrogenase family.</text>
</comment>
<dbReference type="InterPro" id="IPR029041">
    <property type="entry name" value="FAD-linked_oxidoreductase-like"/>
</dbReference>
<evidence type="ECO:0000259" key="6">
    <source>
        <dbReference type="Pfam" id="PF01619"/>
    </source>
</evidence>
<dbReference type="InterPro" id="IPR015590">
    <property type="entry name" value="Aldehyde_DH_dom"/>
</dbReference>
<dbReference type="GO" id="GO:0004657">
    <property type="term" value="F:proline dehydrogenase activity"/>
    <property type="evidence" value="ECO:0007669"/>
    <property type="project" value="UniProtKB-UniRule"/>
</dbReference>
<comment type="function">
    <text evidence="3">Oxidizes proline to glutamate for use as a carbon and nitrogen source.</text>
</comment>
<keyword evidence="3" id="KW-0274">FAD</keyword>
<evidence type="ECO:0000313" key="8">
    <source>
        <dbReference type="EMBL" id="GEL02348.1"/>
    </source>
</evidence>
<keyword evidence="3" id="KW-0285">Flavoprotein</keyword>
<keyword evidence="3" id="KW-0805">Transcription regulation</keyword>
<keyword evidence="2 3" id="KW-0520">NAD</keyword>
<name>A0A511BWG4_9PROT</name>
<evidence type="ECO:0000256" key="1">
    <source>
        <dbReference type="ARBA" id="ARBA00023002"/>
    </source>
</evidence>
<dbReference type="UniPathway" id="UPA00261">
    <property type="reaction ID" value="UER00373"/>
</dbReference>
<dbReference type="NCBIfam" id="TIGR01238">
    <property type="entry name" value="D1pyr5carbox3"/>
    <property type="match status" value="1"/>
</dbReference>
<dbReference type="SUPFAM" id="SSF51730">
    <property type="entry name" value="FAD-linked oxidoreductase"/>
    <property type="match status" value="1"/>
</dbReference>
<dbReference type="PANTHER" id="PTHR42862">
    <property type="entry name" value="DELTA-1-PYRROLINE-5-CARBOXYLATE DEHYDROGENASE 1, ISOFORM A-RELATED"/>
    <property type="match status" value="1"/>
</dbReference>
<dbReference type="SUPFAM" id="SSF81935">
    <property type="entry name" value="N-terminal domain of bifunctional PutA protein"/>
    <property type="match status" value="1"/>
</dbReference>
<evidence type="ECO:0000256" key="4">
    <source>
        <dbReference type="SAM" id="MobiDB-lite"/>
    </source>
</evidence>
<dbReference type="InterPro" id="IPR005933">
    <property type="entry name" value="PutA_C"/>
</dbReference>
<keyword evidence="3" id="KW-0804">Transcription</keyword>
<reference evidence="8 9" key="1">
    <citation type="submission" date="2019-07" db="EMBL/GenBank/DDBJ databases">
        <title>Whole genome shotgun sequence of Swaminathania salitolerans NBRC 104436.</title>
        <authorList>
            <person name="Hosoyama A."/>
            <person name="Uohara A."/>
            <person name="Ohji S."/>
            <person name="Ichikawa N."/>
        </authorList>
    </citation>
    <scope>NUCLEOTIDE SEQUENCE [LARGE SCALE GENOMIC DNA]</scope>
    <source>
        <strain evidence="8 9">NBRC 104436</strain>
    </source>
</reference>
<dbReference type="Gene3D" id="1.20.5.460">
    <property type="entry name" value="Single helix bin"/>
    <property type="match status" value="1"/>
</dbReference>
<keyword evidence="3" id="KW-0238">DNA-binding</keyword>
<evidence type="ECO:0000256" key="2">
    <source>
        <dbReference type="ARBA" id="ARBA00023027"/>
    </source>
</evidence>
<dbReference type="Gene3D" id="3.20.20.220">
    <property type="match status" value="1"/>
</dbReference>
<evidence type="ECO:0000256" key="3">
    <source>
        <dbReference type="PIRNR" id="PIRNR000197"/>
    </source>
</evidence>
<evidence type="ECO:0000259" key="5">
    <source>
        <dbReference type="Pfam" id="PF00171"/>
    </source>
</evidence>
<dbReference type="InterPro" id="IPR025703">
    <property type="entry name" value="Bifunct_PutA"/>
</dbReference>
<dbReference type="PANTHER" id="PTHR42862:SF1">
    <property type="entry name" value="DELTA-1-PYRROLINE-5-CARBOXYLATE DEHYDROGENASE 2, ISOFORM A-RELATED"/>
    <property type="match status" value="1"/>
</dbReference>
<dbReference type="EC" id="1.5.5.2" evidence="3"/>
<feature type="domain" description="Proline dehydrogenase PutA" evidence="7">
    <location>
        <begin position="71"/>
        <end position="188"/>
    </location>
</feature>
<comment type="catalytic activity">
    <reaction evidence="3">
        <text>L-proline + a quinone = (S)-1-pyrroline-5-carboxylate + a quinol + H(+)</text>
        <dbReference type="Rhea" id="RHEA:23784"/>
        <dbReference type="ChEBI" id="CHEBI:15378"/>
        <dbReference type="ChEBI" id="CHEBI:17388"/>
        <dbReference type="ChEBI" id="CHEBI:24646"/>
        <dbReference type="ChEBI" id="CHEBI:60039"/>
        <dbReference type="ChEBI" id="CHEBI:132124"/>
        <dbReference type="EC" id="1.5.5.2"/>
    </reaction>
</comment>
<keyword evidence="3" id="KW-0642">Proline metabolism</keyword>
<gene>
    <name evidence="8" type="primary">putA1</name>
    <name evidence="8" type="ORF">SSA02_15110</name>
</gene>
<dbReference type="AlphaFoldDB" id="A0A511BWG4"/>
<dbReference type="OrthoDB" id="9812625at2"/>
<keyword evidence="1 3" id="KW-0560">Oxidoreductase</keyword>
<dbReference type="Gene3D" id="3.40.605.10">
    <property type="entry name" value="Aldehyde Dehydrogenase, Chain A, domain 1"/>
    <property type="match status" value="1"/>
</dbReference>
<feature type="compositionally biased region" description="Basic and acidic residues" evidence="4">
    <location>
        <begin position="139"/>
        <end position="153"/>
    </location>
</feature>
<feature type="domain" description="Proline dehydrogenase" evidence="6">
    <location>
        <begin position="198"/>
        <end position="507"/>
    </location>
</feature>
<evidence type="ECO:0000259" key="7">
    <source>
        <dbReference type="Pfam" id="PF14850"/>
    </source>
</evidence>
<comment type="pathway">
    <text evidence="3">Amino-acid degradation; L-proline degradation into L-glutamate; L-glutamate from L-proline: step 1/2.</text>
</comment>
<dbReference type="GO" id="GO:0003842">
    <property type="term" value="F:L-glutamate gamma-semialdehyde dehydrogenase activity"/>
    <property type="evidence" value="ECO:0007669"/>
    <property type="project" value="UniProtKB-UniRule"/>
</dbReference>
<dbReference type="InterPro" id="IPR016161">
    <property type="entry name" value="Ald_DH/histidinol_DH"/>
</dbReference>
<dbReference type="Proteomes" id="UP000321405">
    <property type="component" value="Unassembled WGS sequence"/>
</dbReference>
<organism evidence="8 9">
    <name type="scientific">Swaminathania salitolerans</name>
    <dbReference type="NCBI Taxonomy" id="182838"/>
    <lineage>
        <taxon>Bacteria</taxon>
        <taxon>Pseudomonadati</taxon>
        <taxon>Pseudomonadota</taxon>
        <taxon>Alphaproteobacteria</taxon>
        <taxon>Acetobacterales</taxon>
        <taxon>Acetobacteraceae</taxon>
        <taxon>Swaminathania</taxon>
    </lineage>
</organism>
<comment type="caution">
    <text evidence="8">The sequence shown here is derived from an EMBL/GenBank/DDBJ whole genome shotgun (WGS) entry which is preliminary data.</text>
</comment>
<dbReference type="InterPro" id="IPR024082">
    <property type="entry name" value="PRODH_PutA_dom_II"/>
</dbReference>
<comment type="similarity">
    <text evidence="3">In the N-terminal section; belongs to the proline dehydrogenase family.</text>
</comment>
<dbReference type="InterPro" id="IPR002872">
    <property type="entry name" value="Proline_DH_dom"/>
</dbReference>
<keyword evidence="3" id="KW-0678">Repressor</keyword>
<dbReference type="EC" id="1.2.1.88" evidence="3"/>
<dbReference type="SUPFAM" id="SSF53720">
    <property type="entry name" value="ALDH-like"/>
    <property type="match status" value="1"/>
</dbReference>
<dbReference type="Pfam" id="PF01619">
    <property type="entry name" value="Pro_dh"/>
    <property type="match status" value="1"/>
</dbReference>
<feature type="domain" description="Aldehyde dehydrogenase" evidence="5">
    <location>
        <begin position="626"/>
        <end position="1059"/>
    </location>
</feature>
<dbReference type="GO" id="GO:0003700">
    <property type="term" value="F:DNA-binding transcription factor activity"/>
    <property type="evidence" value="ECO:0007669"/>
    <property type="project" value="InterPro"/>
</dbReference>
<dbReference type="NCBIfam" id="NF008869">
    <property type="entry name" value="PRK11904.1"/>
    <property type="match status" value="1"/>
</dbReference>
<dbReference type="Pfam" id="PF00171">
    <property type="entry name" value="Aldedh"/>
    <property type="match status" value="1"/>
</dbReference>
<protein>
    <recommendedName>
        <fullName evidence="3">Bifunctional protein PutA</fullName>
    </recommendedName>
    <domain>
        <recommendedName>
            <fullName evidence="3">Proline dehydrogenase</fullName>
            <ecNumber evidence="3">1.5.5.2</ecNumber>
        </recommendedName>
        <alternativeName>
            <fullName evidence="3">Proline oxidase</fullName>
        </alternativeName>
    </domain>
    <domain>
        <recommendedName>
            <fullName evidence="3">Delta-1-pyrroline-5-carboxylate dehydrogenase</fullName>
            <shortName evidence="3">P5C dehydrogenase</shortName>
            <ecNumber evidence="3">1.2.1.88</ecNumber>
        </recommendedName>
        <alternativeName>
            <fullName evidence="3">L-glutamate gamma-semialdehyde dehydrogenase</fullName>
        </alternativeName>
    </domain>
</protein>
<comment type="cofactor">
    <cofactor evidence="3">
        <name>FAD</name>
        <dbReference type="ChEBI" id="CHEBI:57692"/>
    </cofactor>
</comment>
<dbReference type="Pfam" id="PF14850">
    <property type="entry name" value="Pro_dh-DNA_bdg"/>
    <property type="match status" value="1"/>
</dbReference>
<dbReference type="InterPro" id="IPR024089">
    <property type="entry name" value="PRODH_PutA_dom_I/II"/>
</dbReference>
<dbReference type="InterPro" id="IPR050485">
    <property type="entry name" value="Proline_metab_enzyme"/>
</dbReference>